<dbReference type="AlphaFoldDB" id="A0A1Y2GMU4"/>
<keyword evidence="1" id="KW-0472">Membrane</keyword>
<accession>A0A1Y2GMU4</accession>
<comment type="caution">
    <text evidence="2">The sequence shown here is derived from an EMBL/GenBank/DDBJ whole genome shotgun (WGS) entry which is preliminary data.</text>
</comment>
<gene>
    <name evidence="2" type="ORF">BCR41DRAFT_58551</name>
</gene>
<name>A0A1Y2GMU4_9FUNG</name>
<protein>
    <submittedName>
        <fullName evidence="2">Uncharacterized protein</fullName>
    </submittedName>
</protein>
<dbReference type="Proteomes" id="UP000193648">
    <property type="component" value="Unassembled WGS sequence"/>
</dbReference>
<keyword evidence="1" id="KW-1133">Transmembrane helix</keyword>
<evidence type="ECO:0000313" key="3">
    <source>
        <dbReference type="Proteomes" id="UP000193648"/>
    </source>
</evidence>
<organism evidence="2 3">
    <name type="scientific">Lobosporangium transversale</name>
    <dbReference type="NCBI Taxonomy" id="64571"/>
    <lineage>
        <taxon>Eukaryota</taxon>
        <taxon>Fungi</taxon>
        <taxon>Fungi incertae sedis</taxon>
        <taxon>Mucoromycota</taxon>
        <taxon>Mortierellomycotina</taxon>
        <taxon>Mortierellomycetes</taxon>
        <taxon>Mortierellales</taxon>
        <taxon>Mortierellaceae</taxon>
        <taxon>Lobosporangium</taxon>
    </lineage>
</organism>
<keyword evidence="1" id="KW-0812">Transmembrane</keyword>
<keyword evidence="3" id="KW-1185">Reference proteome</keyword>
<dbReference type="GeneID" id="33572762"/>
<sequence>MAVRQVKSFFRFFFFLINLSSDIAASLIKRSGFINFFHIGFPFILPHPLVKIQFFFLLSPRQNSRTCSFRTSPFLPPLGMAVSPCISIPALLPLISSLATSFFFHPLPPSTPSPSSNYPTENKQANNTLFKPWSLKPCVRSF</sequence>
<dbReference type="RefSeq" id="XP_021881355.1">
    <property type="nucleotide sequence ID" value="XM_022030921.1"/>
</dbReference>
<dbReference type="InParanoid" id="A0A1Y2GMU4"/>
<feature type="transmembrane region" description="Helical" evidence="1">
    <location>
        <begin position="34"/>
        <end position="58"/>
    </location>
</feature>
<reference evidence="2 3" key="1">
    <citation type="submission" date="2016-07" db="EMBL/GenBank/DDBJ databases">
        <title>Pervasive Adenine N6-methylation of Active Genes in Fungi.</title>
        <authorList>
            <consortium name="DOE Joint Genome Institute"/>
            <person name="Mondo S.J."/>
            <person name="Dannebaum R.O."/>
            <person name="Kuo R.C."/>
            <person name="Labutti K."/>
            <person name="Haridas S."/>
            <person name="Kuo A."/>
            <person name="Salamov A."/>
            <person name="Ahrendt S.R."/>
            <person name="Lipzen A."/>
            <person name="Sullivan W."/>
            <person name="Andreopoulos W.B."/>
            <person name="Clum A."/>
            <person name="Lindquist E."/>
            <person name="Daum C."/>
            <person name="Ramamoorthy G.K."/>
            <person name="Gryganskyi A."/>
            <person name="Culley D."/>
            <person name="Magnuson J.K."/>
            <person name="James T.Y."/>
            <person name="O'Malley M.A."/>
            <person name="Stajich J.E."/>
            <person name="Spatafora J.W."/>
            <person name="Visel A."/>
            <person name="Grigoriev I.V."/>
        </authorList>
    </citation>
    <scope>NUCLEOTIDE SEQUENCE [LARGE SCALE GENOMIC DNA]</scope>
    <source>
        <strain evidence="2 3">NRRL 3116</strain>
    </source>
</reference>
<proteinExistence type="predicted"/>
<feature type="transmembrane region" description="Helical" evidence="1">
    <location>
        <begin position="9"/>
        <end position="28"/>
    </location>
</feature>
<evidence type="ECO:0000313" key="2">
    <source>
        <dbReference type="EMBL" id="ORZ16008.1"/>
    </source>
</evidence>
<feature type="transmembrane region" description="Helical" evidence="1">
    <location>
        <begin position="78"/>
        <end position="104"/>
    </location>
</feature>
<evidence type="ECO:0000256" key="1">
    <source>
        <dbReference type="SAM" id="Phobius"/>
    </source>
</evidence>
<dbReference type="EMBL" id="MCFF01000018">
    <property type="protein sequence ID" value="ORZ16008.1"/>
    <property type="molecule type" value="Genomic_DNA"/>
</dbReference>